<protein>
    <submittedName>
        <fullName evidence="1">Uncharacterized protein</fullName>
    </submittedName>
</protein>
<evidence type="ECO:0000313" key="1">
    <source>
        <dbReference type="EMBL" id="KAJ9580181.1"/>
    </source>
</evidence>
<accession>A0AAD8E7X6</accession>
<dbReference type="Proteomes" id="UP001233999">
    <property type="component" value="Unassembled WGS sequence"/>
</dbReference>
<dbReference type="AlphaFoldDB" id="A0AAD8E7X6"/>
<sequence length="70" mass="7377">IYPSHYCFIRRRRETAGYSTGVGGATAYCPASAEARTPRRATAPPGGAHCRMPPPLATFVLVVSTVLGIA</sequence>
<reference evidence="1" key="1">
    <citation type="journal article" date="2023" name="IScience">
        <title>Live-bearing cockroach genome reveals convergent evolutionary mechanisms linked to viviparity in insects and beyond.</title>
        <authorList>
            <person name="Fouks B."/>
            <person name="Harrison M.C."/>
            <person name="Mikhailova A.A."/>
            <person name="Marchal E."/>
            <person name="English S."/>
            <person name="Carruthers M."/>
            <person name="Jennings E.C."/>
            <person name="Chiamaka E.L."/>
            <person name="Frigard R.A."/>
            <person name="Pippel M."/>
            <person name="Attardo G.M."/>
            <person name="Benoit J.B."/>
            <person name="Bornberg-Bauer E."/>
            <person name="Tobe S.S."/>
        </authorList>
    </citation>
    <scope>NUCLEOTIDE SEQUENCE</scope>
    <source>
        <strain evidence="1">Stay&amp;Tobe</strain>
    </source>
</reference>
<evidence type="ECO:0000313" key="2">
    <source>
        <dbReference type="Proteomes" id="UP001233999"/>
    </source>
</evidence>
<name>A0AAD8E7X6_DIPPU</name>
<comment type="caution">
    <text evidence="1">The sequence shown here is derived from an EMBL/GenBank/DDBJ whole genome shotgun (WGS) entry which is preliminary data.</text>
</comment>
<gene>
    <name evidence="1" type="ORF">L9F63_004164</name>
</gene>
<feature type="non-terminal residue" evidence="1">
    <location>
        <position position="1"/>
    </location>
</feature>
<proteinExistence type="predicted"/>
<organism evidence="1 2">
    <name type="scientific">Diploptera punctata</name>
    <name type="common">Pacific beetle cockroach</name>
    <dbReference type="NCBI Taxonomy" id="6984"/>
    <lineage>
        <taxon>Eukaryota</taxon>
        <taxon>Metazoa</taxon>
        <taxon>Ecdysozoa</taxon>
        <taxon>Arthropoda</taxon>
        <taxon>Hexapoda</taxon>
        <taxon>Insecta</taxon>
        <taxon>Pterygota</taxon>
        <taxon>Neoptera</taxon>
        <taxon>Polyneoptera</taxon>
        <taxon>Dictyoptera</taxon>
        <taxon>Blattodea</taxon>
        <taxon>Blaberoidea</taxon>
        <taxon>Blaberidae</taxon>
        <taxon>Diplopterinae</taxon>
        <taxon>Diploptera</taxon>
    </lineage>
</organism>
<dbReference type="EMBL" id="JASPKZ010008357">
    <property type="protein sequence ID" value="KAJ9580181.1"/>
    <property type="molecule type" value="Genomic_DNA"/>
</dbReference>
<keyword evidence="2" id="KW-1185">Reference proteome</keyword>
<feature type="non-terminal residue" evidence="1">
    <location>
        <position position="70"/>
    </location>
</feature>
<reference evidence="1" key="2">
    <citation type="submission" date="2023-05" db="EMBL/GenBank/DDBJ databases">
        <authorList>
            <person name="Fouks B."/>
        </authorList>
    </citation>
    <scope>NUCLEOTIDE SEQUENCE</scope>
    <source>
        <strain evidence="1">Stay&amp;Tobe</strain>
        <tissue evidence="1">Testes</tissue>
    </source>
</reference>